<comment type="caution">
    <text evidence="1">The sequence shown here is derived from an EMBL/GenBank/DDBJ whole genome shotgun (WGS) entry which is preliminary data.</text>
</comment>
<dbReference type="SUPFAM" id="SSF101386">
    <property type="entry name" value="all-alpha NTP pyrophosphatases"/>
    <property type="match status" value="1"/>
</dbReference>
<dbReference type="AlphaFoldDB" id="A0A635R8K3"/>
<protein>
    <submittedName>
        <fullName evidence="1">Uncharacterized protein</fullName>
    </submittedName>
</protein>
<organism evidence="1">
    <name type="scientific">Salmonella enterica subsp. enterica serovar Chester</name>
    <dbReference type="NCBI Taxonomy" id="149386"/>
    <lineage>
        <taxon>Bacteria</taxon>
        <taxon>Pseudomonadati</taxon>
        <taxon>Pseudomonadota</taxon>
        <taxon>Gammaproteobacteria</taxon>
        <taxon>Enterobacterales</taxon>
        <taxon>Enterobacteriaceae</taxon>
        <taxon>Salmonella</taxon>
    </lineage>
</organism>
<dbReference type="EMBL" id="AAMIYH010000015">
    <property type="protein sequence ID" value="EDH8303079.1"/>
    <property type="molecule type" value="Genomic_DNA"/>
</dbReference>
<gene>
    <name evidence="1" type="ORF">CB695_16545</name>
</gene>
<proteinExistence type="predicted"/>
<dbReference type="Gene3D" id="1.10.287.1080">
    <property type="entry name" value="MazG-like"/>
    <property type="match status" value="1"/>
</dbReference>
<evidence type="ECO:0000313" key="1">
    <source>
        <dbReference type="EMBL" id="EDH8303079.1"/>
    </source>
</evidence>
<sequence>MGERFDINTIYNIVVNPGQHLEEVNAQLRALNENAVQFDAIYTIGVNPGTNRIRVEGKRHTGNQELDIETIVAPIKLTDAVYNGTVMHTESVLVCTIAKCVKLVKGWSKERGILDNGKVETQITKFFEEFGEIATGISKNKPELIMDGIGDALVVLVNIIELGDAYSGHLTVAEDCIVSGLRLGVEDVAEVEENLNNAGYPHQQYLHAIESFATTFMEGKDHGFDFVSLGLAHLARIALYYKLDIRHCFSLAWHEIKDRKGYLNADGIFVKEADLAK</sequence>
<name>A0A635R8K3_SALET</name>
<accession>A0A635R8K3</accession>
<reference evidence="1" key="1">
    <citation type="submission" date="2018-07" db="EMBL/GenBank/DDBJ databases">
        <authorList>
            <person name="Ashton P.M."/>
            <person name="Dallman T."/>
            <person name="Nair S."/>
            <person name="De Pinna E."/>
            <person name="Peters T."/>
            <person name="Grant K."/>
        </authorList>
    </citation>
    <scope>NUCLEOTIDE SEQUENCE</scope>
    <source>
        <strain evidence="1">368335</strain>
    </source>
</reference>